<evidence type="ECO:0000259" key="1">
    <source>
        <dbReference type="PROSITE" id="PS50142"/>
    </source>
</evidence>
<sequence>MSKCNDMTERQKMAIVYWQRLIPYTDEYNLTIVFKTYDDLHLRLMVTFTLHPTQPYTILAEWIQVKKAILPPVYSHVDILACRLQTLFPAMCGEPLGSLSRADRFYEALGAYSKTHTEPTPSLILQVLIAISAGDEFNLDHLKIIVDSFLKYAISAKTYMKYPLFDEDANTLQLPLNLSSRNNQAKESPRQGQLMILEWRTRSL</sequence>
<protein>
    <recommendedName>
        <fullName evidence="1">RNase III domain-containing protein</fullName>
    </recommendedName>
</protein>
<dbReference type="EMBL" id="BPLQ01013284">
    <property type="protein sequence ID" value="GIY71062.1"/>
    <property type="molecule type" value="Genomic_DNA"/>
</dbReference>
<reference evidence="2 3" key="1">
    <citation type="submission" date="2021-06" db="EMBL/GenBank/DDBJ databases">
        <title>Caerostris darwini draft genome.</title>
        <authorList>
            <person name="Kono N."/>
            <person name="Arakawa K."/>
        </authorList>
    </citation>
    <scope>NUCLEOTIDE SEQUENCE [LARGE SCALE GENOMIC DNA]</scope>
</reference>
<gene>
    <name evidence="2" type="ORF">CDAR_248221</name>
</gene>
<dbReference type="Proteomes" id="UP001054837">
    <property type="component" value="Unassembled WGS sequence"/>
</dbReference>
<proteinExistence type="predicted"/>
<dbReference type="GO" id="GO:0004525">
    <property type="term" value="F:ribonuclease III activity"/>
    <property type="evidence" value="ECO:0007669"/>
    <property type="project" value="InterPro"/>
</dbReference>
<dbReference type="GO" id="GO:0006396">
    <property type="term" value="P:RNA processing"/>
    <property type="evidence" value="ECO:0007669"/>
    <property type="project" value="InterPro"/>
</dbReference>
<dbReference type="AlphaFoldDB" id="A0AAV4VL42"/>
<evidence type="ECO:0000313" key="2">
    <source>
        <dbReference type="EMBL" id="GIY71062.1"/>
    </source>
</evidence>
<comment type="caution">
    <text evidence="2">The sequence shown here is derived from an EMBL/GenBank/DDBJ whole genome shotgun (WGS) entry which is preliminary data.</text>
</comment>
<accession>A0AAV4VL42</accession>
<dbReference type="InterPro" id="IPR000999">
    <property type="entry name" value="RNase_III_dom"/>
</dbReference>
<feature type="domain" description="RNase III" evidence="1">
    <location>
        <begin position="102"/>
        <end position="167"/>
    </location>
</feature>
<dbReference type="InterPro" id="IPR036389">
    <property type="entry name" value="RNase_III_sf"/>
</dbReference>
<keyword evidence="3" id="KW-1185">Reference proteome</keyword>
<name>A0AAV4VL42_9ARAC</name>
<dbReference type="PROSITE" id="PS50142">
    <property type="entry name" value="RNASE_3_2"/>
    <property type="match status" value="1"/>
</dbReference>
<dbReference type="SUPFAM" id="SSF69065">
    <property type="entry name" value="RNase III domain-like"/>
    <property type="match status" value="1"/>
</dbReference>
<organism evidence="2 3">
    <name type="scientific">Caerostris darwini</name>
    <dbReference type="NCBI Taxonomy" id="1538125"/>
    <lineage>
        <taxon>Eukaryota</taxon>
        <taxon>Metazoa</taxon>
        <taxon>Ecdysozoa</taxon>
        <taxon>Arthropoda</taxon>
        <taxon>Chelicerata</taxon>
        <taxon>Arachnida</taxon>
        <taxon>Araneae</taxon>
        <taxon>Araneomorphae</taxon>
        <taxon>Entelegynae</taxon>
        <taxon>Araneoidea</taxon>
        <taxon>Araneidae</taxon>
        <taxon>Caerostris</taxon>
    </lineage>
</organism>
<evidence type="ECO:0000313" key="3">
    <source>
        <dbReference type="Proteomes" id="UP001054837"/>
    </source>
</evidence>